<dbReference type="EMBL" id="KB744961">
    <property type="protein sequence ID" value="EOA94140.1"/>
    <property type="molecule type" value="Genomic_DNA"/>
</dbReference>
<name>R0JA69_ANAPL</name>
<feature type="region of interest" description="Disordered" evidence="1">
    <location>
        <begin position="1"/>
        <end position="38"/>
    </location>
</feature>
<keyword evidence="3" id="KW-1185">Reference proteome</keyword>
<feature type="compositionally biased region" description="Basic and acidic residues" evidence="1">
    <location>
        <begin position="14"/>
        <end position="29"/>
    </location>
</feature>
<evidence type="ECO:0000256" key="1">
    <source>
        <dbReference type="SAM" id="MobiDB-lite"/>
    </source>
</evidence>
<protein>
    <submittedName>
        <fullName evidence="2">Uncharacterized protein</fullName>
    </submittedName>
</protein>
<organism evidence="2 3">
    <name type="scientific">Anas platyrhynchos</name>
    <name type="common">Mallard</name>
    <name type="synonym">Anas boschas</name>
    <dbReference type="NCBI Taxonomy" id="8839"/>
    <lineage>
        <taxon>Eukaryota</taxon>
        <taxon>Metazoa</taxon>
        <taxon>Chordata</taxon>
        <taxon>Craniata</taxon>
        <taxon>Vertebrata</taxon>
        <taxon>Euteleostomi</taxon>
        <taxon>Archelosauria</taxon>
        <taxon>Archosauria</taxon>
        <taxon>Dinosauria</taxon>
        <taxon>Saurischia</taxon>
        <taxon>Theropoda</taxon>
        <taxon>Coelurosauria</taxon>
        <taxon>Aves</taxon>
        <taxon>Neognathae</taxon>
        <taxon>Galloanserae</taxon>
        <taxon>Anseriformes</taxon>
        <taxon>Anatidae</taxon>
        <taxon>Anatinae</taxon>
        <taxon>Anas</taxon>
    </lineage>
</organism>
<reference evidence="3" key="1">
    <citation type="journal article" date="2013" name="Nat. Genet.">
        <title>The duck genome and transcriptome provide insight into an avian influenza virus reservoir species.</title>
        <authorList>
            <person name="Huang Y."/>
            <person name="Li Y."/>
            <person name="Burt D.W."/>
            <person name="Chen H."/>
            <person name="Zhang Y."/>
            <person name="Qian W."/>
            <person name="Kim H."/>
            <person name="Gan S."/>
            <person name="Zhao Y."/>
            <person name="Li J."/>
            <person name="Yi K."/>
            <person name="Feng H."/>
            <person name="Zhu P."/>
            <person name="Li B."/>
            <person name="Liu Q."/>
            <person name="Fairley S."/>
            <person name="Magor K.E."/>
            <person name="Du Z."/>
            <person name="Hu X."/>
            <person name="Goodman L."/>
            <person name="Tafer H."/>
            <person name="Vignal A."/>
            <person name="Lee T."/>
            <person name="Kim K.W."/>
            <person name="Sheng Z."/>
            <person name="An Y."/>
            <person name="Searle S."/>
            <person name="Herrero J."/>
            <person name="Groenen M.A."/>
            <person name="Crooijmans R.P."/>
            <person name="Faraut T."/>
            <person name="Cai Q."/>
            <person name="Webster R.G."/>
            <person name="Aldridge J.R."/>
            <person name="Warren W.C."/>
            <person name="Bartschat S."/>
            <person name="Kehr S."/>
            <person name="Marz M."/>
            <person name="Stadler P.F."/>
            <person name="Smith J."/>
            <person name="Kraus R.H."/>
            <person name="Zhao Y."/>
            <person name="Ren L."/>
            <person name="Fei J."/>
            <person name="Morisson M."/>
            <person name="Kaiser P."/>
            <person name="Griffin D.K."/>
            <person name="Rao M."/>
            <person name="Pitel F."/>
            <person name="Wang J."/>
            <person name="Li N."/>
        </authorList>
    </citation>
    <scope>NUCLEOTIDE SEQUENCE [LARGE SCALE GENOMIC DNA]</scope>
</reference>
<dbReference type="Proteomes" id="UP000296049">
    <property type="component" value="Unassembled WGS sequence"/>
</dbReference>
<accession>R0JA69</accession>
<gene>
    <name evidence="2" type="ORF">Anapl_16032</name>
</gene>
<evidence type="ECO:0000313" key="2">
    <source>
        <dbReference type="EMBL" id="EOA94140.1"/>
    </source>
</evidence>
<feature type="region of interest" description="Disordered" evidence="1">
    <location>
        <begin position="193"/>
        <end position="217"/>
    </location>
</feature>
<sequence>MEGQMHGNLTSALKKREEGKRETETEREAMSQSNSVPLPSVTITAVPKRPGLERPLQLMSTGERNPNENVFSRLNVFKLMPAIKLTNYLLWPAGSALPCSGNASHIRELLPLGISAMSSSPSASKISTGSAQAPALYPRLTAVQLLPIEGLPGPYFNLVHFHITLDNGDALARQDDLEYYTEPSAATSRVALSAGPGTVRDRGQIAAPPPLNTAMSG</sequence>
<proteinExistence type="predicted"/>
<dbReference type="AlphaFoldDB" id="R0JA69"/>
<evidence type="ECO:0000313" key="3">
    <source>
        <dbReference type="Proteomes" id="UP000296049"/>
    </source>
</evidence>